<sequence>MSFSIFLFVFLSVSNLPILSTNAGANVVNLSQEIIQIWEKKANDLSYKYFYTFSRGNLPKLKSLSEENSLRAMYILGHAQDVPKELFSAYVNAEQRLKEDSMPIDDPIFSKALEDKVDQKLLHYLDIRNALEKVTYFPDLYNVKERSIYGLDFLPLRVRMIKLAYSQIEKMNKGVDQEQKYYLLTLLDQDPPPDFDSYKVFINDFFKKLSKVYLM</sequence>
<protein>
    <submittedName>
        <fullName evidence="2">Uncharacterized protein</fullName>
    </submittedName>
</protein>
<dbReference type="RefSeq" id="WP_108309392.1">
    <property type="nucleotide sequence ID" value="NZ_CP020921.1"/>
</dbReference>
<name>A0A2R4W1L8_THEAF</name>
<evidence type="ECO:0000256" key="1">
    <source>
        <dbReference type="SAM" id="SignalP"/>
    </source>
</evidence>
<dbReference type="KEGG" id="taci:TDSAC_1260"/>
<dbReference type="Proteomes" id="UP000244792">
    <property type="component" value="Chromosome"/>
</dbReference>
<keyword evidence="3" id="KW-1185">Reference proteome</keyword>
<dbReference type="EMBL" id="CP020921">
    <property type="protein sequence ID" value="AWB10602.1"/>
    <property type="molecule type" value="Genomic_DNA"/>
</dbReference>
<feature type="chain" id="PRO_5015357138" evidence="1">
    <location>
        <begin position="26"/>
        <end position="215"/>
    </location>
</feature>
<reference evidence="2 3" key="1">
    <citation type="submission" date="2017-04" db="EMBL/GenBank/DDBJ databases">
        <title>Genomic insights into metabolism of Thermodesulfobium acidiphilum.</title>
        <authorList>
            <person name="Toshchakov S.V."/>
            <person name="Frolov E.N."/>
            <person name="Kublanov I.V."/>
            <person name="Samarov N.I."/>
            <person name="Novikov A."/>
            <person name="Lebedinsky A.V."/>
            <person name="Bonch-Osmolovskaya E.A."/>
            <person name="Chernyh N.A."/>
        </authorList>
    </citation>
    <scope>NUCLEOTIDE SEQUENCE [LARGE SCALE GENOMIC DNA]</scope>
    <source>
        <strain evidence="2 3">3127-1</strain>
    </source>
</reference>
<evidence type="ECO:0000313" key="2">
    <source>
        <dbReference type="EMBL" id="AWB10602.1"/>
    </source>
</evidence>
<accession>A0A2R4W1L8</accession>
<evidence type="ECO:0000313" key="3">
    <source>
        <dbReference type="Proteomes" id="UP000244792"/>
    </source>
</evidence>
<feature type="signal peptide" evidence="1">
    <location>
        <begin position="1"/>
        <end position="25"/>
    </location>
</feature>
<keyword evidence="1" id="KW-0732">Signal</keyword>
<dbReference type="OrthoDB" id="9824058at2"/>
<dbReference type="AlphaFoldDB" id="A0A2R4W1L8"/>
<organism evidence="2 3">
    <name type="scientific">Thermodesulfobium acidiphilum</name>
    <dbReference type="NCBI Taxonomy" id="1794699"/>
    <lineage>
        <taxon>Bacteria</taxon>
        <taxon>Pseudomonadati</taxon>
        <taxon>Thermodesulfobiota</taxon>
        <taxon>Thermodesulfobiia</taxon>
        <taxon>Thermodesulfobiales</taxon>
        <taxon>Thermodesulfobiaceae</taxon>
        <taxon>Thermodesulfobium</taxon>
    </lineage>
</organism>
<proteinExistence type="predicted"/>
<gene>
    <name evidence="2" type="ORF">TDSAC_1260</name>
</gene>